<evidence type="ECO:0000313" key="1">
    <source>
        <dbReference type="EMBL" id="KAG4425434.1"/>
    </source>
</evidence>
<dbReference type="InterPro" id="IPR011333">
    <property type="entry name" value="SKP1/BTB/POZ_sf"/>
</dbReference>
<proteinExistence type="predicted"/>
<dbReference type="Proteomes" id="UP000664132">
    <property type="component" value="Unassembled WGS sequence"/>
</dbReference>
<name>A0A8H7WIK8_9HELO</name>
<reference evidence="1" key="1">
    <citation type="submission" date="2021-02" db="EMBL/GenBank/DDBJ databases">
        <title>Genome sequence Cadophora malorum strain M34.</title>
        <authorList>
            <person name="Stefanovic E."/>
            <person name="Vu D."/>
            <person name="Scully C."/>
            <person name="Dijksterhuis J."/>
            <person name="Roader J."/>
            <person name="Houbraken J."/>
        </authorList>
    </citation>
    <scope>NUCLEOTIDE SEQUENCE</scope>
    <source>
        <strain evidence="1">M34</strain>
    </source>
</reference>
<sequence>MSLDLEFIFSRSPDPLNAKHPRDNGAPQPSTATVAASKRYSQESDNIQHLQKHCLYNSLGDMISLRVGPDSVLLSVHRDVLLSASPGLAKMCKPFRATEDCIIFLLDQCPDTLRSLCYWMYHNEICISHAIEHRSSDHSDPEHTTTGLFVKLWIASDKFSMPRLMNHTIDVLLSRAKTMDLVRLARYIYSKTKRGSNLRKLLVKVVSSRFDADDLDEYRDWISENFLLDLAKAAFLDRDQGFNRFRDRKPLQEEFCTNFHVHEKGAARCEVMKGYIVADEGRP</sequence>
<dbReference type="EMBL" id="JAFJYH010000010">
    <property type="protein sequence ID" value="KAG4425434.1"/>
    <property type="molecule type" value="Genomic_DNA"/>
</dbReference>
<keyword evidence="2" id="KW-1185">Reference proteome</keyword>
<comment type="caution">
    <text evidence="1">The sequence shown here is derived from an EMBL/GenBank/DDBJ whole genome shotgun (WGS) entry which is preliminary data.</text>
</comment>
<protein>
    <recommendedName>
        <fullName evidence="3">BTB domain-containing protein</fullName>
    </recommendedName>
</protein>
<gene>
    <name evidence="1" type="ORF">IFR04_001353</name>
</gene>
<dbReference type="PANTHER" id="PTHR47843">
    <property type="entry name" value="BTB DOMAIN-CONTAINING PROTEIN-RELATED"/>
    <property type="match status" value="1"/>
</dbReference>
<dbReference type="Gene3D" id="3.30.710.10">
    <property type="entry name" value="Potassium Channel Kv1.1, Chain A"/>
    <property type="match status" value="1"/>
</dbReference>
<dbReference type="PANTHER" id="PTHR47843:SF2">
    <property type="entry name" value="BTB DOMAIN-CONTAINING PROTEIN"/>
    <property type="match status" value="1"/>
</dbReference>
<dbReference type="AlphaFoldDB" id="A0A8H7WIK8"/>
<dbReference type="OrthoDB" id="1022638at2759"/>
<accession>A0A8H7WIK8</accession>
<organism evidence="1 2">
    <name type="scientific">Cadophora malorum</name>
    <dbReference type="NCBI Taxonomy" id="108018"/>
    <lineage>
        <taxon>Eukaryota</taxon>
        <taxon>Fungi</taxon>
        <taxon>Dikarya</taxon>
        <taxon>Ascomycota</taxon>
        <taxon>Pezizomycotina</taxon>
        <taxon>Leotiomycetes</taxon>
        <taxon>Helotiales</taxon>
        <taxon>Ploettnerulaceae</taxon>
        <taxon>Cadophora</taxon>
    </lineage>
</organism>
<evidence type="ECO:0008006" key="3">
    <source>
        <dbReference type="Google" id="ProtNLM"/>
    </source>
</evidence>
<dbReference type="SUPFAM" id="SSF54695">
    <property type="entry name" value="POZ domain"/>
    <property type="match status" value="1"/>
</dbReference>
<evidence type="ECO:0000313" key="2">
    <source>
        <dbReference type="Proteomes" id="UP000664132"/>
    </source>
</evidence>